<dbReference type="GO" id="GO:0012505">
    <property type="term" value="C:endomembrane system"/>
    <property type="evidence" value="ECO:0007669"/>
    <property type="project" value="UniProtKB-SubCell"/>
</dbReference>
<evidence type="ECO:0000256" key="1">
    <source>
        <dbReference type="ARBA" id="ARBA00004308"/>
    </source>
</evidence>
<gene>
    <name evidence="9" type="ORF">A3H68_00500</name>
</gene>
<evidence type="ECO:0000256" key="5">
    <source>
        <dbReference type="ARBA" id="ARBA00023136"/>
    </source>
</evidence>
<evidence type="ECO:0000256" key="2">
    <source>
        <dbReference type="ARBA" id="ARBA00022670"/>
    </source>
</evidence>
<organism evidence="9 10">
    <name type="scientific">Candidatus Taylorbacteria bacterium RIFCSPLOWO2_02_FULL_46_40</name>
    <dbReference type="NCBI Taxonomy" id="1802329"/>
    <lineage>
        <taxon>Bacteria</taxon>
        <taxon>Candidatus Tayloriibacteriota</taxon>
    </lineage>
</organism>
<protein>
    <recommendedName>
        <fullName evidence="6">Signal peptidase I</fullName>
        <ecNumber evidence="6">3.4.21.89</ecNumber>
    </recommendedName>
</protein>
<evidence type="ECO:0000256" key="4">
    <source>
        <dbReference type="ARBA" id="ARBA00022989"/>
    </source>
</evidence>
<dbReference type="InterPro" id="IPR019533">
    <property type="entry name" value="Peptidase_S26"/>
</dbReference>
<evidence type="ECO:0000313" key="10">
    <source>
        <dbReference type="Proteomes" id="UP000176429"/>
    </source>
</evidence>
<dbReference type="Proteomes" id="UP000176429">
    <property type="component" value="Unassembled WGS sequence"/>
</dbReference>
<dbReference type="CDD" id="cd06530">
    <property type="entry name" value="S26_SPase_I"/>
    <property type="match status" value="1"/>
</dbReference>
<proteinExistence type="predicted"/>
<dbReference type="AlphaFoldDB" id="A0A1G2P131"/>
<evidence type="ECO:0000259" key="8">
    <source>
        <dbReference type="Pfam" id="PF00717"/>
    </source>
</evidence>
<dbReference type="PRINTS" id="PR00728">
    <property type="entry name" value="SIGNALPTASE"/>
</dbReference>
<keyword evidence="4 7" id="KW-1133">Transmembrane helix</keyword>
<evidence type="ECO:0000256" key="7">
    <source>
        <dbReference type="SAM" id="Phobius"/>
    </source>
</evidence>
<dbReference type="InterPro" id="IPR001733">
    <property type="entry name" value="Peptidase_S26B"/>
</dbReference>
<evidence type="ECO:0000256" key="3">
    <source>
        <dbReference type="ARBA" id="ARBA00022692"/>
    </source>
</evidence>
<dbReference type="PANTHER" id="PTHR10806:SF6">
    <property type="entry name" value="SIGNAL PEPTIDASE COMPLEX CATALYTIC SUBUNIT SEC11"/>
    <property type="match status" value="1"/>
</dbReference>
<dbReference type="EMBL" id="MHSH01000030">
    <property type="protein sequence ID" value="OHA41322.1"/>
    <property type="molecule type" value="Genomic_DNA"/>
</dbReference>
<keyword evidence="3 7" id="KW-0812">Transmembrane</keyword>
<feature type="domain" description="Peptidase S24/S26A/S26B/S26C" evidence="8">
    <location>
        <begin position="34"/>
        <end position="123"/>
    </location>
</feature>
<comment type="subcellular location">
    <subcellularLocation>
        <location evidence="1">Endomembrane system</location>
    </subcellularLocation>
</comment>
<dbReference type="Pfam" id="PF00717">
    <property type="entry name" value="Peptidase_S24"/>
    <property type="match status" value="1"/>
</dbReference>
<dbReference type="GO" id="GO:0016020">
    <property type="term" value="C:membrane"/>
    <property type="evidence" value="ECO:0007669"/>
    <property type="project" value="UniProtKB-UniRule"/>
</dbReference>
<accession>A0A1G2P131</accession>
<comment type="caution">
    <text evidence="9">The sequence shown here is derived from an EMBL/GenBank/DDBJ whole genome shotgun (WGS) entry which is preliminary data.</text>
</comment>
<dbReference type="InterPro" id="IPR036286">
    <property type="entry name" value="LexA/Signal_pep-like_sf"/>
</dbReference>
<dbReference type="GO" id="GO:0004252">
    <property type="term" value="F:serine-type endopeptidase activity"/>
    <property type="evidence" value="ECO:0007669"/>
    <property type="project" value="UniProtKB-UniRule"/>
</dbReference>
<dbReference type="InterPro" id="IPR015927">
    <property type="entry name" value="Peptidase_S24_S26A/B/C"/>
</dbReference>
<dbReference type="GO" id="GO:0009003">
    <property type="term" value="F:signal peptidase activity"/>
    <property type="evidence" value="ECO:0007669"/>
    <property type="project" value="UniProtKB-EC"/>
</dbReference>
<keyword evidence="5 7" id="KW-0472">Membrane</keyword>
<keyword evidence="2" id="KW-0645">Protease</keyword>
<dbReference type="PANTHER" id="PTHR10806">
    <property type="entry name" value="SIGNAL PEPTIDASE COMPLEX CATALYTIC SUBUNIT SEC11"/>
    <property type="match status" value="1"/>
</dbReference>
<dbReference type="GO" id="GO:0006465">
    <property type="term" value="P:signal peptide processing"/>
    <property type="evidence" value="ECO:0007669"/>
    <property type="project" value="UniProtKB-UniRule"/>
</dbReference>
<reference evidence="9 10" key="1">
    <citation type="journal article" date="2016" name="Nat. Commun.">
        <title>Thousands of microbial genomes shed light on interconnected biogeochemical processes in an aquifer system.</title>
        <authorList>
            <person name="Anantharaman K."/>
            <person name="Brown C.T."/>
            <person name="Hug L.A."/>
            <person name="Sharon I."/>
            <person name="Castelle C.J."/>
            <person name="Probst A.J."/>
            <person name="Thomas B.C."/>
            <person name="Singh A."/>
            <person name="Wilkins M.J."/>
            <person name="Karaoz U."/>
            <person name="Brodie E.L."/>
            <person name="Williams K.H."/>
            <person name="Hubbard S.S."/>
            <person name="Banfield J.F."/>
        </authorList>
    </citation>
    <scope>NUCLEOTIDE SEQUENCE [LARGE SCALE GENOMIC DNA]</scope>
</reference>
<evidence type="ECO:0000313" key="9">
    <source>
        <dbReference type="EMBL" id="OHA41322.1"/>
    </source>
</evidence>
<feature type="transmembrane region" description="Helical" evidence="7">
    <location>
        <begin position="141"/>
        <end position="163"/>
    </location>
</feature>
<name>A0A1G2P131_9BACT</name>
<evidence type="ECO:0000256" key="6">
    <source>
        <dbReference type="NCBIfam" id="TIGR02228"/>
    </source>
</evidence>
<keyword evidence="2" id="KW-0378">Hydrolase</keyword>
<dbReference type="SUPFAM" id="SSF51306">
    <property type="entry name" value="LexA/Signal peptidase"/>
    <property type="match status" value="1"/>
</dbReference>
<feature type="transmembrane region" description="Helical" evidence="7">
    <location>
        <begin position="12"/>
        <end position="33"/>
    </location>
</feature>
<dbReference type="EC" id="3.4.21.89" evidence="6"/>
<dbReference type="NCBIfam" id="TIGR02228">
    <property type="entry name" value="sigpep_I_arch"/>
    <property type="match status" value="1"/>
</dbReference>
<sequence length="184" mass="19989">MNSMKILGKISYALFIVVLIGVAGLFLASFLPIPGNYQVKIVRSGSMEPAIKTGAIVIVKPAPSYNVGDVVTFGEDTKMQIPTTHRIFEVLDKGGKISFLTKGDANEEEDPTEVPLSKVIGKVAVAVPFAGYILDFARKPVGFVLLVGLPAGIVILDEAARIFEEIALMRRRRKERGKISEMEV</sequence>